<dbReference type="InterPro" id="IPR002048">
    <property type="entry name" value="EF_hand_dom"/>
</dbReference>
<sequence length="80" mass="8954">DKRVNLEEFKTAVPLLKALVLQFGRTMEPGTKEAAHSASNDPTWCTDVMRSREKSDCQEWGVAIEDPEETFKAIDKDKGG</sequence>
<evidence type="ECO:0000259" key="1">
    <source>
        <dbReference type="PROSITE" id="PS50222"/>
    </source>
</evidence>
<reference evidence="2 3" key="1">
    <citation type="submission" date="2024-02" db="EMBL/GenBank/DDBJ databases">
        <authorList>
            <person name="Chen Y."/>
            <person name="Shah S."/>
            <person name="Dougan E. K."/>
            <person name="Thang M."/>
            <person name="Chan C."/>
        </authorList>
    </citation>
    <scope>NUCLEOTIDE SEQUENCE [LARGE SCALE GENOMIC DNA]</scope>
</reference>
<keyword evidence="3" id="KW-1185">Reference proteome</keyword>
<evidence type="ECO:0000313" key="2">
    <source>
        <dbReference type="EMBL" id="CAK9053145.1"/>
    </source>
</evidence>
<name>A0ABP0MNV1_9DINO</name>
<dbReference type="EMBL" id="CAXAMM010023147">
    <property type="protein sequence ID" value="CAK9053145.1"/>
    <property type="molecule type" value="Genomic_DNA"/>
</dbReference>
<feature type="non-terminal residue" evidence="2">
    <location>
        <position position="80"/>
    </location>
</feature>
<dbReference type="Proteomes" id="UP001642464">
    <property type="component" value="Unassembled WGS sequence"/>
</dbReference>
<comment type="caution">
    <text evidence="2">The sequence shown here is derived from an EMBL/GenBank/DDBJ whole genome shotgun (WGS) entry which is preliminary data.</text>
</comment>
<feature type="domain" description="EF-hand" evidence="1">
    <location>
        <begin position="62"/>
        <end position="80"/>
    </location>
</feature>
<organism evidence="2 3">
    <name type="scientific">Durusdinium trenchii</name>
    <dbReference type="NCBI Taxonomy" id="1381693"/>
    <lineage>
        <taxon>Eukaryota</taxon>
        <taxon>Sar</taxon>
        <taxon>Alveolata</taxon>
        <taxon>Dinophyceae</taxon>
        <taxon>Suessiales</taxon>
        <taxon>Symbiodiniaceae</taxon>
        <taxon>Durusdinium</taxon>
    </lineage>
</organism>
<feature type="non-terminal residue" evidence="2">
    <location>
        <position position="1"/>
    </location>
</feature>
<accession>A0ABP0MNV1</accession>
<dbReference type="PROSITE" id="PS50222">
    <property type="entry name" value="EF_HAND_2"/>
    <property type="match status" value="1"/>
</dbReference>
<evidence type="ECO:0000313" key="3">
    <source>
        <dbReference type="Proteomes" id="UP001642464"/>
    </source>
</evidence>
<proteinExistence type="predicted"/>
<gene>
    <name evidence="2" type="ORF">SCF082_LOCUS28999</name>
</gene>
<protein>
    <recommendedName>
        <fullName evidence="1">EF-hand domain-containing protein</fullName>
    </recommendedName>
</protein>